<dbReference type="CDD" id="cd00502">
    <property type="entry name" value="DHQase_I"/>
    <property type="match status" value="1"/>
</dbReference>
<feature type="domain" description="Quinate/shikimate 5-dehydrogenase/glutamyl-tRNA reductase" evidence="2">
    <location>
        <begin position="477"/>
        <end position="523"/>
    </location>
</feature>
<dbReference type="InterPro" id="IPR013785">
    <property type="entry name" value="Aldolase_TIM"/>
</dbReference>
<dbReference type="SUPFAM" id="SSF51735">
    <property type="entry name" value="NAD(P)-binding Rossmann-fold domains"/>
    <property type="match status" value="1"/>
</dbReference>
<evidence type="ECO:0000313" key="5">
    <source>
        <dbReference type="EMBL" id="KAE8329734.1"/>
    </source>
</evidence>
<evidence type="ECO:0000259" key="2">
    <source>
        <dbReference type="Pfam" id="PF01488"/>
    </source>
</evidence>
<feature type="domain" description="Shikimate dehydrogenase substrate binding N-terminal" evidence="3">
    <location>
        <begin position="339"/>
        <end position="419"/>
    </location>
</feature>
<dbReference type="Pfam" id="PF01488">
    <property type="entry name" value="Shikimate_DH"/>
    <property type="match status" value="1"/>
</dbReference>
<dbReference type="CDD" id="cd01065">
    <property type="entry name" value="NAD_bind_Shikimate_DH"/>
    <property type="match status" value="1"/>
</dbReference>
<dbReference type="Pfam" id="PF01487">
    <property type="entry name" value="DHquinase_I"/>
    <property type="match status" value="1"/>
</dbReference>
<evidence type="ECO:0000259" key="4">
    <source>
        <dbReference type="Pfam" id="PF18317"/>
    </source>
</evidence>
<dbReference type="PANTHER" id="PTHR21089">
    <property type="entry name" value="SHIKIMATE DEHYDROGENASE"/>
    <property type="match status" value="1"/>
</dbReference>
<dbReference type="GO" id="GO:0009423">
    <property type="term" value="P:chorismate biosynthetic process"/>
    <property type="evidence" value="ECO:0007669"/>
    <property type="project" value="TreeGrafter"/>
</dbReference>
<dbReference type="InterPro" id="IPR041121">
    <property type="entry name" value="SDH_C"/>
</dbReference>
<feature type="region of interest" description="Disordered" evidence="1">
    <location>
        <begin position="423"/>
        <end position="445"/>
    </location>
</feature>
<proteinExistence type="predicted"/>
<dbReference type="Proteomes" id="UP000325945">
    <property type="component" value="Unassembled WGS sequence"/>
</dbReference>
<sequence length="673" mass="74992">MSNKIAVPPALSFFNLPETWKETNDPCPAEQRLESVVPHRLMKQKKVQALQETQTAVPRFLTAALGYHAPSLSHPVFPTLYPTLPEHRVYSNAVRVPVTSLVNEEVDISQIAAGADAVELVLDGRNTQCRSTIASGTLSRFVAEVRHFHAVPVIYHVHLGDMKPTTGWKSYFDLLYQGLRSVPEYLTVDLDAPDTEIRMLALRSGRTKIIGHQDNTTARIDYWQSQEPLRQYKRAAVLGCDVVRLVKPCDITADNFSCMALVNNINTMPNCIPIIAYNTGDRGCLSILCNLILTPVHHTPKHQPQSDSNIHSLQTDMTISERWSTLFKLHVLDPLHFLVVGASVKHSLSPAMHNTAFQALGMPHIYGIHETNSLDNVRALFADPNFGGASVSLPFKPRISSLVRKLSPAAKLIGGSNTILPIRRLPDHNNPSDPRERSQRHRAGPVEMLYADNTDWMGICACMSRSISPANSVNPETAALVIGAGGMARAAVYCLMRLGVPNIAILNRTVSHAESLASHFEQVFGDFLNENNNYSPNNQVDELRIKVLNSTSTPWPENFDQPSIVICAIKAYDHRNPTTLPFKIPHSWMKSPTGGVVVEIAYHTPETPLMRQMREETHRGWTVVDPIEVFFEQACAQWELLTGSRAPRKAMWEACLDEYTSKMKNNDYGSMPL</sequence>
<dbReference type="AlphaFoldDB" id="A0A5N6X932"/>
<dbReference type="InterPro" id="IPR046346">
    <property type="entry name" value="Aminoacid_DH-like_N_sf"/>
</dbReference>
<keyword evidence="6" id="KW-1185">Reference proteome</keyword>
<name>A0A5N6X932_9EURO</name>
<protein>
    <recommendedName>
        <fullName evidence="7">Quinate repressor protein</fullName>
    </recommendedName>
</protein>
<dbReference type="Pfam" id="PF18317">
    <property type="entry name" value="SDH_C"/>
    <property type="match status" value="1"/>
</dbReference>
<organism evidence="5 6">
    <name type="scientific">Aspergillus sergii</name>
    <dbReference type="NCBI Taxonomy" id="1034303"/>
    <lineage>
        <taxon>Eukaryota</taxon>
        <taxon>Fungi</taxon>
        <taxon>Dikarya</taxon>
        <taxon>Ascomycota</taxon>
        <taxon>Pezizomycotina</taxon>
        <taxon>Eurotiomycetes</taxon>
        <taxon>Eurotiomycetidae</taxon>
        <taxon>Eurotiales</taxon>
        <taxon>Aspergillaceae</taxon>
        <taxon>Aspergillus</taxon>
        <taxon>Aspergillus subgen. Circumdati</taxon>
    </lineage>
</organism>
<dbReference type="SUPFAM" id="SSF53223">
    <property type="entry name" value="Aminoacid dehydrogenase-like, N-terminal domain"/>
    <property type="match status" value="1"/>
</dbReference>
<evidence type="ECO:0000313" key="6">
    <source>
        <dbReference type="Proteomes" id="UP000325945"/>
    </source>
</evidence>
<dbReference type="Gene3D" id="3.40.50.10860">
    <property type="entry name" value="Leucine Dehydrogenase, chain A, domain 1"/>
    <property type="match status" value="1"/>
</dbReference>
<reference evidence="6" key="1">
    <citation type="submission" date="2019-04" db="EMBL/GenBank/DDBJ databases">
        <title>Friends and foes A comparative genomics studyof 23 Aspergillus species from section Flavi.</title>
        <authorList>
            <consortium name="DOE Joint Genome Institute"/>
            <person name="Kjaerbolling I."/>
            <person name="Vesth T."/>
            <person name="Frisvad J.C."/>
            <person name="Nybo J.L."/>
            <person name="Theobald S."/>
            <person name="Kildgaard S."/>
            <person name="Isbrandt T."/>
            <person name="Kuo A."/>
            <person name="Sato A."/>
            <person name="Lyhne E.K."/>
            <person name="Kogle M.E."/>
            <person name="Wiebenga A."/>
            <person name="Kun R.S."/>
            <person name="Lubbers R.J."/>
            <person name="Makela M.R."/>
            <person name="Barry K."/>
            <person name="Chovatia M."/>
            <person name="Clum A."/>
            <person name="Daum C."/>
            <person name="Haridas S."/>
            <person name="He G."/>
            <person name="LaButti K."/>
            <person name="Lipzen A."/>
            <person name="Mondo S."/>
            <person name="Riley R."/>
            <person name="Salamov A."/>
            <person name="Simmons B.A."/>
            <person name="Magnuson J.K."/>
            <person name="Henrissat B."/>
            <person name="Mortensen U.H."/>
            <person name="Larsen T.O."/>
            <person name="Devries R.P."/>
            <person name="Grigoriev I.V."/>
            <person name="Machida M."/>
            <person name="Baker S.E."/>
            <person name="Andersen M.R."/>
        </authorList>
    </citation>
    <scope>NUCLEOTIDE SEQUENCE [LARGE SCALE GENOMIC DNA]</scope>
    <source>
        <strain evidence="6">CBS 130017</strain>
    </source>
</reference>
<evidence type="ECO:0000256" key="1">
    <source>
        <dbReference type="SAM" id="MobiDB-lite"/>
    </source>
</evidence>
<dbReference type="InterPro" id="IPR036291">
    <property type="entry name" value="NAD(P)-bd_dom_sf"/>
</dbReference>
<accession>A0A5N6X932</accession>
<dbReference type="InterPro" id="IPR013708">
    <property type="entry name" value="Shikimate_DH-bd_N"/>
</dbReference>
<dbReference type="Pfam" id="PF08501">
    <property type="entry name" value="Shikimate_dh_N"/>
    <property type="match status" value="1"/>
</dbReference>
<dbReference type="InterPro" id="IPR001381">
    <property type="entry name" value="DHquinase_I"/>
</dbReference>
<dbReference type="PANTHER" id="PTHR21089:SF1">
    <property type="entry name" value="BIFUNCTIONAL 3-DEHYDROQUINATE DEHYDRATASE_SHIKIMATE DEHYDROGENASE, CHLOROPLASTIC"/>
    <property type="match status" value="1"/>
</dbReference>
<dbReference type="InterPro" id="IPR022893">
    <property type="entry name" value="Shikimate_DH_fam"/>
</dbReference>
<dbReference type="GO" id="GO:0004764">
    <property type="term" value="F:shikimate 3-dehydrogenase (NADP+) activity"/>
    <property type="evidence" value="ECO:0007669"/>
    <property type="project" value="InterPro"/>
</dbReference>
<dbReference type="InterPro" id="IPR006151">
    <property type="entry name" value="Shikm_DH/Glu-tRNA_Rdtase"/>
</dbReference>
<dbReference type="EMBL" id="ML741777">
    <property type="protein sequence ID" value="KAE8329734.1"/>
    <property type="molecule type" value="Genomic_DNA"/>
</dbReference>
<feature type="domain" description="SDH C-terminal" evidence="4">
    <location>
        <begin position="628"/>
        <end position="655"/>
    </location>
</feature>
<evidence type="ECO:0000259" key="3">
    <source>
        <dbReference type="Pfam" id="PF08501"/>
    </source>
</evidence>
<gene>
    <name evidence="5" type="ORF">BDV39DRAFT_202680</name>
</gene>
<dbReference type="GO" id="GO:0003855">
    <property type="term" value="F:3-dehydroquinate dehydratase activity"/>
    <property type="evidence" value="ECO:0007669"/>
    <property type="project" value="InterPro"/>
</dbReference>
<evidence type="ECO:0008006" key="7">
    <source>
        <dbReference type="Google" id="ProtNLM"/>
    </source>
</evidence>
<dbReference type="Gene3D" id="3.40.50.720">
    <property type="entry name" value="NAD(P)-binding Rossmann-like Domain"/>
    <property type="match status" value="1"/>
</dbReference>
<dbReference type="Gene3D" id="3.20.20.70">
    <property type="entry name" value="Aldolase class I"/>
    <property type="match status" value="1"/>
</dbReference>
<dbReference type="SUPFAM" id="SSF51569">
    <property type="entry name" value="Aldolase"/>
    <property type="match status" value="1"/>
</dbReference>
<dbReference type="GO" id="GO:0019632">
    <property type="term" value="P:shikimate metabolic process"/>
    <property type="evidence" value="ECO:0007669"/>
    <property type="project" value="TreeGrafter"/>
</dbReference>